<keyword evidence="4" id="KW-1185">Reference proteome</keyword>
<evidence type="ECO:0000256" key="1">
    <source>
        <dbReference type="SAM" id="MobiDB-lite"/>
    </source>
</evidence>
<accession>A0ABV6NTR7</accession>
<comment type="caution">
    <text evidence="3">The sequence shown here is derived from an EMBL/GenBank/DDBJ whole genome shotgun (WGS) entry which is preliminary data.</text>
</comment>
<proteinExistence type="predicted"/>
<dbReference type="EMBL" id="JBHLUE010000004">
    <property type="protein sequence ID" value="MFC0563809.1"/>
    <property type="molecule type" value="Genomic_DNA"/>
</dbReference>
<reference evidence="3 4" key="1">
    <citation type="submission" date="2024-09" db="EMBL/GenBank/DDBJ databases">
        <authorList>
            <person name="Sun Q."/>
            <person name="Mori K."/>
        </authorList>
    </citation>
    <scope>NUCLEOTIDE SEQUENCE [LARGE SCALE GENOMIC DNA]</scope>
    <source>
        <strain evidence="3 4">TBRC 2205</strain>
    </source>
</reference>
<organism evidence="3 4">
    <name type="scientific">Plantactinospora siamensis</name>
    <dbReference type="NCBI Taxonomy" id="555372"/>
    <lineage>
        <taxon>Bacteria</taxon>
        <taxon>Bacillati</taxon>
        <taxon>Actinomycetota</taxon>
        <taxon>Actinomycetes</taxon>
        <taxon>Micromonosporales</taxon>
        <taxon>Micromonosporaceae</taxon>
        <taxon>Plantactinospora</taxon>
    </lineage>
</organism>
<dbReference type="SUPFAM" id="SSF64376">
    <property type="entry name" value="YlxR-like"/>
    <property type="match status" value="1"/>
</dbReference>
<dbReference type="InterPro" id="IPR007393">
    <property type="entry name" value="YlxR_dom"/>
</dbReference>
<dbReference type="Gene3D" id="3.30.1230.10">
    <property type="entry name" value="YlxR-like"/>
    <property type="match status" value="1"/>
</dbReference>
<gene>
    <name evidence="3" type="ORF">ACFFHU_06465</name>
</gene>
<dbReference type="InterPro" id="IPR037465">
    <property type="entry name" value="YlxR"/>
</dbReference>
<feature type="domain" description="YlxR" evidence="2">
    <location>
        <begin position="9"/>
        <end position="78"/>
    </location>
</feature>
<sequence>MVRRTRPVRTCVGCRQRASVHELLRFTAVGDEGGYALRPDPDRRLPGRGAHLHPDPACLALAQRRRAFGRALRIGGVPDTDGLARHIEASTLTSGHPDRARVASKVGRPT</sequence>
<dbReference type="Pfam" id="PF04296">
    <property type="entry name" value="YlxR"/>
    <property type="match status" value="1"/>
</dbReference>
<name>A0ABV6NTR7_9ACTN</name>
<dbReference type="PANTHER" id="PTHR34215">
    <property type="entry name" value="BLL0784 PROTEIN"/>
    <property type="match status" value="1"/>
</dbReference>
<feature type="region of interest" description="Disordered" evidence="1">
    <location>
        <begin position="90"/>
        <end position="110"/>
    </location>
</feature>
<evidence type="ECO:0000313" key="4">
    <source>
        <dbReference type="Proteomes" id="UP001589894"/>
    </source>
</evidence>
<dbReference type="Proteomes" id="UP001589894">
    <property type="component" value="Unassembled WGS sequence"/>
</dbReference>
<dbReference type="RefSeq" id="WP_377336703.1">
    <property type="nucleotide sequence ID" value="NZ_JBHLUE010000004.1"/>
</dbReference>
<dbReference type="InterPro" id="IPR035931">
    <property type="entry name" value="YlxR-like_sf"/>
</dbReference>
<evidence type="ECO:0000313" key="3">
    <source>
        <dbReference type="EMBL" id="MFC0563809.1"/>
    </source>
</evidence>
<evidence type="ECO:0000259" key="2">
    <source>
        <dbReference type="Pfam" id="PF04296"/>
    </source>
</evidence>
<dbReference type="PANTHER" id="PTHR34215:SF1">
    <property type="entry name" value="YLXR DOMAIN-CONTAINING PROTEIN"/>
    <property type="match status" value="1"/>
</dbReference>
<protein>
    <submittedName>
        <fullName evidence="3">YlxR family protein</fullName>
    </submittedName>
</protein>